<comment type="caution">
    <text evidence="2">The sequence shown here is derived from an EMBL/GenBank/DDBJ whole genome shotgun (WGS) entry which is preliminary data.</text>
</comment>
<evidence type="ECO:0000313" key="3">
    <source>
        <dbReference type="Proteomes" id="UP001044222"/>
    </source>
</evidence>
<feature type="compositionally biased region" description="Basic and acidic residues" evidence="1">
    <location>
        <begin position="1"/>
        <end position="18"/>
    </location>
</feature>
<organism evidence="2 3">
    <name type="scientific">Anguilla anguilla</name>
    <name type="common">European freshwater eel</name>
    <name type="synonym">Muraena anguilla</name>
    <dbReference type="NCBI Taxonomy" id="7936"/>
    <lineage>
        <taxon>Eukaryota</taxon>
        <taxon>Metazoa</taxon>
        <taxon>Chordata</taxon>
        <taxon>Craniata</taxon>
        <taxon>Vertebrata</taxon>
        <taxon>Euteleostomi</taxon>
        <taxon>Actinopterygii</taxon>
        <taxon>Neopterygii</taxon>
        <taxon>Teleostei</taxon>
        <taxon>Anguilliformes</taxon>
        <taxon>Anguillidae</taxon>
        <taxon>Anguilla</taxon>
    </lineage>
</organism>
<name>A0A9D3RQ18_ANGAN</name>
<proteinExistence type="predicted"/>
<dbReference type="EMBL" id="JAFIRN010000012">
    <property type="protein sequence ID" value="KAG5838693.1"/>
    <property type="molecule type" value="Genomic_DNA"/>
</dbReference>
<reference evidence="2" key="1">
    <citation type="submission" date="2021-01" db="EMBL/GenBank/DDBJ databases">
        <title>A chromosome-scale assembly of European eel, Anguilla anguilla.</title>
        <authorList>
            <person name="Henkel C."/>
            <person name="Jong-Raadsen S.A."/>
            <person name="Dufour S."/>
            <person name="Weltzien F.-A."/>
            <person name="Palstra A.P."/>
            <person name="Pelster B."/>
            <person name="Spaink H.P."/>
            <person name="Van Den Thillart G.E."/>
            <person name="Jansen H."/>
            <person name="Zahm M."/>
            <person name="Klopp C."/>
            <person name="Cedric C."/>
            <person name="Louis A."/>
            <person name="Berthelot C."/>
            <person name="Parey E."/>
            <person name="Roest Crollius H."/>
            <person name="Montfort J."/>
            <person name="Robinson-Rechavi M."/>
            <person name="Bucao C."/>
            <person name="Bouchez O."/>
            <person name="Gislard M."/>
            <person name="Lluch J."/>
            <person name="Milhes M."/>
            <person name="Lampietro C."/>
            <person name="Lopez Roques C."/>
            <person name="Donnadieu C."/>
            <person name="Braasch I."/>
            <person name="Desvignes T."/>
            <person name="Postlethwait J."/>
            <person name="Bobe J."/>
            <person name="Guiguen Y."/>
            <person name="Dirks R."/>
        </authorList>
    </citation>
    <scope>NUCLEOTIDE SEQUENCE</scope>
    <source>
        <strain evidence="2">Tag_6206</strain>
        <tissue evidence="2">Liver</tissue>
    </source>
</reference>
<dbReference type="Proteomes" id="UP001044222">
    <property type="component" value="Chromosome 12"/>
</dbReference>
<gene>
    <name evidence="2" type="ORF">ANANG_G00226300</name>
</gene>
<sequence length="100" mass="10562">SPELKGEHTGRGGEKESLGQDGRGVNTSASELCPGQLTGLISPGTALCTGANQDQAGSSAESWTSPLVSASRSLVKTYILCPEERWQRIRADCVSARMRL</sequence>
<evidence type="ECO:0000256" key="1">
    <source>
        <dbReference type="SAM" id="MobiDB-lite"/>
    </source>
</evidence>
<evidence type="ECO:0000313" key="2">
    <source>
        <dbReference type="EMBL" id="KAG5838693.1"/>
    </source>
</evidence>
<feature type="region of interest" description="Disordered" evidence="1">
    <location>
        <begin position="1"/>
        <end position="30"/>
    </location>
</feature>
<dbReference type="AlphaFoldDB" id="A0A9D3RQ18"/>
<feature type="non-terminal residue" evidence="2">
    <location>
        <position position="1"/>
    </location>
</feature>
<keyword evidence="3" id="KW-1185">Reference proteome</keyword>
<protein>
    <submittedName>
        <fullName evidence="2">Uncharacterized protein</fullName>
    </submittedName>
</protein>
<accession>A0A9D3RQ18</accession>